<dbReference type="PANTHER" id="PTHR11362:SF82">
    <property type="entry name" value="PHOSPHATIDYLETHANOLAMINE-BINDING PROTEIN 4"/>
    <property type="match status" value="1"/>
</dbReference>
<dbReference type="EMBL" id="CAJNOR010001076">
    <property type="protein sequence ID" value="CAF1069981.1"/>
    <property type="molecule type" value="Genomic_DNA"/>
</dbReference>
<dbReference type="CDD" id="cd00866">
    <property type="entry name" value="PEBP_euk"/>
    <property type="match status" value="1"/>
</dbReference>
<keyword evidence="2" id="KW-1185">Reference proteome</keyword>
<comment type="caution">
    <text evidence="1">The sequence shown here is derived from an EMBL/GenBank/DDBJ whole genome shotgun (WGS) entry which is preliminary data.</text>
</comment>
<evidence type="ECO:0008006" key="3">
    <source>
        <dbReference type="Google" id="ProtNLM"/>
    </source>
</evidence>
<dbReference type="AlphaFoldDB" id="A0A814LSZ0"/>
<evidence type="ECO:0000313" key="1">
    <source>
        <dbReference type="EMBL" id="CAF1069981.1"/>
    </source>
</evidence>
<reference evidence="1" key="1">
    <citation type="submission" date="2021-02" db="EMBL/GenBank/DDBJ databases">
        <authorList>
            <person name="Nowell W R."/>
        </authorList>
    </citation>
    <scope>NUCLEOTIDE SEQUENCE</scope>
</reference>
<name>A0A814LSZ0_ADIRI</name>
<evidence type="ECO:0000313" key="2">
    <source>
        <dbReference type="Proteomes" id="UP000663828"/>
    </source>
</evidence>
<gene>
    <name evidence="1" type="ORF">XAT740_LOCUS16755</name>
</gene>
<dbReference type="Proteomes" id="UP000663828">
    <property type="component" value="Unassembled WGS sequence"/>
</dbReference>
<sequence>MTNTSDEQISPDVAYLLQEYNDKEENVTSMTITYGDKRVVREIPLDQHKTHAHPTVEINAESTDGYYTLILIDADAPHQSNPVNGPYLHWVIANFQGATIVDAHTLCTYQAPKVGSDDQHRLIFLLYQSKDPISASPIIEQEKRRQFPLKQFVEENKLTLLAATACTIDGTVEK</sequence>
<dbReference type="InterPro" id="IPR035810">
    <property type="entry name" value="PEBP_euk"/>
</dbReference>
<protein>
    <recommendedName>
        <fullName evidence="3">PEBP-like protein</fullName>
    </recommendedName>
</protein>
<organism evidence="1 2">
    <name type="scientific">Adineta ricciae</name>
    <name type="common">Rotifer</name>
    <dbReference type="NCBI Taxonomy" id="249248"/>
    <lineage>
        <taxon>Eukaryota</taxon>
        <taxon>Metazoa</taxon>
        <taxon>Spiralia</taxon>
        <taxon>Gnathifera</taxon>
        <taxon>Rotifera</taxon>
        <taxon>Eurotatoria</taxon>
        <taxon>Bdelloidea</taxon>
        <taxon>Adinetida</taxon>
        <taxon>Adinetidae</taxon>
        <taxon>Adineta</taxon>
    </lineage>
</organism>
<accession>A0A814LSZ0</accession>
<dbReference type="SUPFAM" id="SSF49777">
    <property type="entry name" value="PEBP-like"/>
    <property type="match status" value="1"/>
</dbReference>
<dbReference type="Gene3D" id="3.90.280.10">
    <property type="entry name" value="PEBP-like"/>
    <property type="match status" value="1"/>
</dbReference>
<proteinExistence type="predicted"/>
<dbReference type="PANTHER" id="PTHR11362">
    <property type="entry name" value="PHOSPHATIDYLETHANOLAMINE-BINDING PROTEIN"/>
    <property type="match status" value="1"/>
</dbReference>
<dbReference type="InterPro" id="IPR036610">
    <property type="entry name" value="PEBP-like_sf"/>
</dbReference>
<dbReference type="Pfam" id="PF01161">
    <property type="entry name" value="PBP"/>
    <property type="match status" value="1"/>
</dbReference>
<dbReference type="InterPro" id="IPR008914">
    <property type="entry name" value="PEBP"/>
</dbReference>